<keyword evidence="1" id="KW-0732">Signal</keyword>
<evidence type="ECO:0000256" key="1">
    <source>
        <dbReference type="SAM" id="SignalP"/>
    </source>
</evidence>
<proteinExistence type="predicted"/>
<evidence type="ECO:0000313" key="3">
    <source>
        <dbReference type="Proteomes" id="UP000541610"/>
    </source>
</evidence>
<protein>
    <submittedName>
        <fullName evidence="2">Uncharacterized protein</fullName>
    </submittedName>
</protein>
<evidence type="ECO:0000313" key="2">
    <source>
        <dbReference type="EMBL" id="KAF4686954.1"/>
    </source>
</evidence>
<organism evidence="2 3">
    <name type="scientific">Perkinsus olseni</name>
    <name type="common">Perkinsus atlanticus</name>
    <dbReference type="NCBI Taxonomy" id="32597"/>
    <lineage>
        <taxon>Eukaryota</taxon>
        <taxon>Sar</taxon>
        <taxon>Alveolata</taxon>
        <taxon>Perkinsozoa</taxon>
        <taxon>Perkinsea</taxon>
        <taxon>Perkinsida</taxon>
        <taxon>Perkinsidae</taxon>
        <taxon>Perkinsus</taxon>
    </lineage>
</organism>
<dbReference type="EMBL" id="JABANP010000202">
    <property type="protein sequence ID" value="KAF4686954.1"/>
    <property type="molecule type" value="Genomic_DNA"/>
</dbReference>
<gene>
    <name evidence="2" type="ORF">FOZ60_004669</name>
</gene>
<comment type="caution">
    <text evidence="2">The sequence shown here is derived from an EMBL/GenBank/DDBJ whole genome shotgun (WGS) entry which is preliminary data.</text>
</comment>
<dbReference type="Proteomes" id="UP000541610">
    <property type="component" value="Unassembled WGS sequence"/>
</dbReference>
<accession>A0A7J6NSX2</accession>
<feature type="signal peptide" evidence="1">
    <location>
        <begin position="1"/>
        <end position="20"/>
    </location>
</feature>
<dbReference type="AlphaFoldDB" id="A0A7J6NSX2"/>
<sequence length="207" mass="23443">MLGFISTWLVASQLLLLVAAQDPGKYVHSDPGGEFTIMFDLQTDNRLTFVLTLQTLKYLTSCRFMTSTCALAEVPRRIRTLYRKAKIQPGDLTTLDYDEVQRNSFSAFFQGKKLKLVKWSFPLAGAFEYNKPGAFRWRYHIQSEKLVDIFLTCANATRPGGPGPVDSTFRLVEEPLQGWPIDWLSVEDVSRKSDAIDVDHIEIEATG</sequence>
<reference evidence="2 3" key="1">
    <citation type="submission" date="2020-04" db="EMBL/GenBank/DDBJ databases">
        <title>Perkinsus olseni comparative genomics.</title>
        <authorList>
            <person name="Bogema D.R."/>
        </authorList>
    </citation>
    <scope>NUCLEOTIDE SEQUENCE [LARGE SCALE GENOMIC DNA]</scope>
    <source>
        <strain evidence="2">00978-12</strain>
    </source>
</reference>
<feature type="chain" id="PRO_5029537224" evidence="1">
    <location>
        <begin position="21"/>
        <end position="207"/>
    </location>
</feature>
<name>A0A7J6NSX2_PEROL</name>